<dbReference type="Proteomes" id="UP000499080">
    <property type="component" value="Unassembled WGS sequence"/>
</dbReference>
<gene>
    <name evidence="1" type="ORF">AVEN_133430_1</name>
</gene>
<dbReference type="EMBL" id="BGPR01011888">
    <property type="protein sequence ID" value="GBN53455.1"/>
    <property type="molecule type" value="Genomic_DNA"/>
</dbReference>
<evidence type="ECO:0000313" key="1">
    <source>
        <dbReference type="EMBL" id="GBN53455.1"/>
    </source>
</evidence>
<proteinExistence type="predicted"/>
<protein>
    <submittedName>
        <fullName evidence="1">Uncharacterized protein</fullName>
    </submittedName>
</protein>
<sequence length="160" mass="17911">MLSNISLKTCRVWDLLHVRARSPTSVVRKFGDGVPAQVSSSPSDRSPKLRGHSGLVRDFLLRDLRAAGSRPNSTEDQPCALNTWKIKCTPTGVVSKFGWFKTQLHGRPALCVKYVEDQMYYNWCGIKIWPVRLAQVLSSWSDRGSKLRGPSQNSPDVPSK</sequence>
<name>A0A4Y2PNE6_ARAVE</name>
<evidence type="ECO:0000313" key="2">
    <source>
        <dbReference type="Proteomes" id="UP000499080"/>
    </source>
</evidence>
<organism evidence="1 2">
    <name type="scientific">Araneus ventricosus</name>
    <name type="common">Orbweaver spider</name>
    <name type="synonym">Epeira ventricosa</name>
    <dbReference type="NCBI Taxonomy" id="182803"/>
    <lineage>
        <taxon>Eukaryota</taxon>
        <taxon>Metazoa</taxon>
        <taxon>Ecdysozoa</taxon>
        <taxon>Arthropoda</taxon>
        <taxon>Chelicerata</taxon>
        <taxon>Arachnida</taxon>
        <taxon>Araneae</taxon>
        <taxon>Araneomorphae</taxon>
        <taxon>Entelegynae</taxon>
        <taxon>Araneoidea</taxon>
        <taxon>Araneidae</taxon>
        <taxon>Araneus</taxon>
    </lineage>
</organism>
<keyword evidence="2" id="KW-1185">Reference proteome</keyword>
<dbReference type="AlphaFoldDB" id="A0A4Y2PNE6"/>
<accession>A0A4Y2PNE6</accession>
<reference evidence="1 2" key="1">
    <citation type="journal article" date="2019" name="Sci. Rep.">
        <title>Orb-weaving spider Araneus ventricosus genome elucidates the spidroin gene catalogue.</title>
        <authorList>
            <person name="Kono N."/>
            <person name="Nakamura H."/>
            <person name="Ohtoshi R."/>
            <person name="Moran D.A.P."/>
            <person name="Shinohara A."/>
            <person name="Yoshida Y."/>
            <person name="Fujiwara M."/>
            <person name="Mori M."/>
            <person name="Tomita M."/>
            <person name="Arakawa K."/>
        </authorList>
    </citation>
    <scope>NUCLEOTIDE SEQUENCE [LARGE SCALE GENOMIC DNA]</scope>
</reference>
<comment type="caution">
    <text evidence="1">The sequence shown here is derived from an EMBL/GenBank/DDBJ whole genome shotgun (WGS) entry which is preliminary data.</text>
</comment>